<dbReference type="PANTHER" id="PTHR31718:SF47">
    <property type="entry name" value="OS06G0206401 PROTEIN"/>
    <property type="match status" value="1"/>
</dbReference>
<dbReference type="EMBL" id="JACEIK010002701">
    <property type="protein sequence ID" value="MCD9638437.1"/>
    <property type="molecule type" value="Genomic_DNA"/>
</dbReference>
<accession>A0ABS8UWB6</accession>
<name>A0ABS8UWB6_DATST</name>
<evidence type="ECO:0000313" key="2">
    <source>
        <dbReference type="Proteomes" id="UP000823775"/>
    </source>
</evidence>
<proteinExistence type="predicted"/>
<organism evidence="1 2">
    <name type="scientific">Datura stramonium</name>
    <name type="common">Jimsonweed</name>
    <name type="synonym">Common thornapple</name>
    <dbReference type="NCBI Taxonomy" id="4076"/>
    <lineage>
        <taxon>Eukaryota</taxon>
        <taxon>Viridiplantae</taxon>
        <taxon>Streptophyta</taxon>
        <taxon>Embryophyta</taxon>
        <taxon>Tracheophyta</taxon>
        <taxon>Spermatophyta</taxon>
        <taxon>Magnoliopsida</taxon>
        <taxon>eudicotyledons</taxon>
        <taxon>Gunneridae</taxon>
        <taxon>Pentapetalae</taxon>
        <taxon>asterids</taxon>
        <taxon>lamiids</taxon>
        <taxon>Solanales</taxon>
        <taxon>Solanaceae</taxon>
        <taxon>Solanoideae</taxon>
        <taxon>Datureae</taxon>
        <taxon>Datura</taxon>
    </lineage>
</organism>
<keyword evidence="2" id="KW-1185">Reference proteome</keyword>
<gene>
    <name evidence="1" type="ORF">HAX54_022432</name>
</gene>
<protein>
    <submittedName>
        <fullName evidence="1">Uncharacterized protein</fullName>
    </submittedName>
</protein>
<reference evidence="1 2" key="1">
    <citation type="journal article" date="2021" name="BMC Genomics">
        <title>Datura genome reveals duplications of psychoactive alkaloid biosynthetic genes and high mutation rate following tissue culture.</title>
        <authorList>
            <person name="Rajewski A."/>
            <person name="Carter-House D."/>
            <person name="Stajich J."/>
            <person name="Litt A."/>
        </authorList>
    </citation>
    <scope>NUCLEOTIDE SEQUENCE [LARGE SCALE GENOMIC DNA]</scope>
    <source>
        <strain evidence="1">AR-01</strain>
    </source>
</reference>
<sequence>MDLLVLLGKIVEKLLLLQIHLRTVCILSMFELDRSQSGTDSKISATLGDVSGKSVWIPDLEKWGLMGPDYNYYERGNVDIFTGKGRCLNTNLPA</sequence>
<evidence type="ECO:0000313" key="1">
    <source>
        <dbReference type="EMBL" id="MCD9638437.1"/>
    </source>
</evidence>
<comment type="caution">
    <text evidence="1">The sequence shown here is derived from an EMBL/GenBank/DDBJ whole genome shotgun (WGS) entry which is preliminary data.</text>
</comment>
<dbReference type="SUPFAM" id="SSF49723">
    <property type="entry name" value="Lipase/lipooxygenase domain (PLAT/LH2 domain)"/>
    <property type="match status" value="1"/>
</dbReference>
<dbReference type="Proteomes" id="UP000823775">
    <property type="component" value="Unassembled WGS sequence"/>
</dbReference>
<dbReference type="PANTHER" id="PTHR31718">
    <property type="entry name" value="PLAT DOMAIN-CONTAINING PROTEIN"/>
    <property type="match status" value="1"/>
</dbReference>
<dbReference type="InterPro" id="IPR036392">
    <property type="entry name" value="PLAT/LH2_dom_sf"/>
</dbReference>